<dbReference type="EMBL" id="GGEC01038204">
    <property type="protein sequence ID" value="MBX18688.1"/>
    <property type="molecule type" value="Transcribed_RNA"/>
</dbReference>
<reference evidence="1" key="1">
    <citation type="submission" date="2018-02" db="EMBL/GenBank/DDBJ databases">
        <title>Rhizophora mucronata_Transcriptome.</title>
        <authorList>
            <person name="Meera S.P."/>
            <person name="Sreeshan A."/>
            <person name="Augustine A."/>
        </authorList>
    </citation>
    <scope>NUCLEOTIDE SEQUENCE</scope>
    <source>
        <tissue evidence="1">Leaf</tissue>
    </source>
</reference>
<evidence type="ECO:0000313" key="1">
    <source>
        <dbReference type="EMBL" id="MBX18688.1"/>
    </source>
</evidence>
<organism evidence="1">
    <name type="scientific">Rhizophora mucronata</name>
    <name type="common">Asiatic mangrove</name>
    <dbReference type="NCBI Taxonomy" id="61149"/>
    <lineage>
        <taxon>Eukaryota</taxon>
        <taxon>Viridiplantae</taxon>
        <taxon>Streptophyta</taxon>
        <taxon>Embryophyta</taxon>
        <taxon>Tracheophyta</taxon>
        <taxon>Spermatophyta</taxon>
        <taxon>Magnoliopsida</taxon>
        <taxon>eudicotyledons</taxon>
        <taxon>Gunneridae</taxon>
        <taxon>Pentapetalae</taxon>
        <taxon>rosids</taxon>
        <taxon>fabids</taxon>
        <taxon>Malpighiales</taxon>
        <taxon>Rhizophoraceae</taxon>
        <taxon>Rhizophora</taxon>
    </lineage>
</organism>
<sequence>MPMHTRHFPLEEKHR</sequence>
<proteinExistence type="predicted"/>
<protein>
    <submittedName>
        <fullName evidence="1">SPX domain-containing membrane protein At4g22990-like isoform X2</fullName>
    </submittedName>
</protein>
<name>A0A2P2LL34_RHIMU</name>
<accession>A0A2P2LL34</accession>